<dbReference type="Proteomes" id="UP001602245">
    <property type="component" value="Unassembled WGS sequence"/>
</dbReference>
<dbReference type="Gene3D" id="1.10.30.50">
    <property type="match status" value="1"/>
</dbReference>
<dbReference type="EMBL" id="JBIAZU010000008">
    <property type="protein sequence ID" value="MFF5295965.1"/>
    <property type="molecule type" value="Genomic_DNA"/>
</dbReference>
<feature type="compositionally biased region" description="Acidic residues" evidence="2">
    <location>
        <begin position="138"/>
        <end position="147"/>
    </location>
</feature>
<feature type="region of interest" description="Disordered" evidence="2">
    <location>
        <begin position="323"/>
        <end position="357"/>
    </location>
</feature>
<feature type="domain" description="HNH nuclease" evidence="3">
    <location>
        <begin position="411"/>
        <end position="463"/>
    </location>
</feature>
<evidence type="ECO:0000259" key="3">
    <source>
        <dbReference type="SMART" id="SM00507"/>
    </source>
</evidence>
<feature type="compositionally biased region" description="Gly residues" evidence="2">
    <location>
        <begin position="327"/>
        <end position="357"/>
    </location>
</feature>
<dbReference type="InterPro" id="IPR003615">
    <property type="entry name" value="HNH_nuc"/>
</dbReference>
<evidence type="ECO:0000256" key="2">
    <source>
        <dbReference type="SAM" id="MobiDB-lite"/>
    </source>
</evidence>
<evidence type="ECO:0000313" key="5">
    <source>
        <dbReference type="Proteomes" id="UP001602245"/>
    </source>
</evidence>
<gene>
    <name evidence="4" type="ORF">ACFY35_41585</name>
</gene>
<dbReference type="InterPro" id="IPR003870">
    <property type="entry name" value="DUF222"/>
</dbReference>
<dbReference type="CDD" id="cd00085">
    <property type="entry name" value="HNHc"/>
    <property type="match status" value="1"/>
</dbReference>
<protein>
    <submittedName>
        <fullName evidence="4">DUF222 domain-containing protein</fullName>
    </submittedName>
</protein>
<comment type="similarity">
    <text evidence="1">Belongs to the Rv1128c/1148c/1588c/1702c/1945/3466 family.</text>
</comment>
<evidence type="ECO:0000256" key="1">
    <source>
        <dbReference type="ARBA" id="ARBA00023450"/>
    </source>
</evidence>
<dbReference type="InterPro" id="IPR002711">
    <property type="entry name" value="HNH"/>
</dbReference>
<sequence>MLDEVTRWGEEAAKAAGRPLWPLPDAELLDLLRAVHRLQQASATLQIRVIRETTARNLPAQYGHRTVPSWLRDLLRLDPQPARELAEAAAALSSRPAAEQALLDGVIDLRQATVIANAVNALPATLADLQADAHPDTDPDANPDTGEDTTPIDGHACGPHDAPDALAEQAEATLIGMATQFPAHQLRKLGDRILAHLAPQIADQADESALRRAEARAHRQRCFTLSMPVDGMVRLSGALGIEDAAIVTAALQPLSGPAPGDDRSFPQRRADALVDVCRLALRTAELPHDGGEPPQLALTIRFNPLAAAVCAVPSGAVPSVAVQSGAGRPGTGRSGAGRSGAGPVGSGRSGAGSPGAQGVGALGPGILPNGERISAATVRRLACDARILPLVLGGTSQVLDAGRGRRLAHGALRRALTVRDGGCAFPGCDRPARWCDAHHLRSWSDGGPTDLDNLVLLCRHHHRLLHAPDGGWRAELGTDRLPTFVPPPWIDLQQRPRRNLYHPRT</sequence>
<evidence type="ECO:0000313" key="4">
    <source>
        <dbReference type="EMBL" id="MFF5295965.1"/>
    </source>
</evidence>
<name>A0ABW6WTX1_9ACTN</name>
<keyword evidence="5" id="KW-1185">Reference proteome</keyword>
<dbReference type="Pfam" id="PF01844">
    <property type="entry name" value="HNH"/>
    <property type="match status" value="1"/>
</dbReference>
<organism evidence="4 5">
    <name type="scientific">Paractinoplanes globisporus</name>
    <dbReference type="NCBI Taxonomy" id="113565"/>
    <lineage>
        <taxon>Bacteria</taxon>
        <taxon>Bacillati</taxon>
        <taxon>Actinomycetota</taxon>
        <taxon>Actinomycetes</taxon>
        <taxon>Micromonosporales</taxon>
        <taxon>Micromonosporaceae</taxon>
        <taxon>Paractinoplanes</taxon>
    </lineage>
</organism>
<proteinExistence type="inferred from homology"/>
<comment type="caution">
    <text evidence="4">The sequence shown here is derived from an EMBL/GenBank/DDBJ whole genome shotgun (WGS) entry which is preliminary data.</text>
</comment>
<dbReference type="SMART" id="SM00507">
    <property type="entry name" value="HNHc"/>
    <property type="match status" value="1"/>
</dbReference>
<accession>A0ABW6WTX1</accession>
<dbReference type="Pfam" id="PF02720">
    <property type="entry name" value="DUF222"/>
    <property type="match status" value="2"/>
</dbReference>
<dbReference type="RefSeq" id="WP_020516168.1">
    <property type="nucleotide sequence ID" value="NZ_JBIAZU010000008.1"/>
</dbReference>
<reference evidence="4 5" key="1">
    <citation type="submission" date="2024-10" db="EMBL/GenBank/DDBJ databases">
        <title>The Natural Products Discovery Center: Release of the First 8490 Sequenced Strains for Exploring Actinobacteria Biosynthetic Diversity.</title>
        <authorList>
            <person name="Kalkreuter E."/>
            <person name="Kautsar S.A."/>
            <person name="Yang D."/>
            <person name="Bader C.D."/>
            <person name="Teijaro C.N."/>
            <person name="Fluegel L."/>
            <person name="Davis C.M."/>
            <person name="Simpson J.R."/>
            <person name="Lauterbach L."/>
            <person name="Steele A.D."/>
            <person name="Gui C."/>
            <person name="Meng S."/>
            <person name="Li G."/>
            <person name="Viehrig K."/>
            <person name="Ye F."/>
            <person name="Su P."/>
            <person name="Kiefer A.F."/>
            <person name="Nichols A."/>
            <person name="Cepeda A.J."/>
            <person name="Yan W."/>
            <person name="Fan B."/>
            <person name="Jiang Y."/>
            <person name="Adhikari A."/>
            <person name="Zheng C.-J."/>
            <person name="Schuster L."/>
            <person name="Cowan T.M."/>
            <person name="Smanski M.J."/>
            <person name="Chevrette M.G."/>
            <person name="De Carvalho L.P.S."/>
            <person name="Shen B."/>
        </authorList>
    </citation>
    <scope>NUCLEOTIDE SEQUENCE [LARGE SCALE GENOMIC DNA]</scope>
    <source>
        <strain evidence="4 5">NPDC000087</strain>
    </source>
</reference>
<feature type="region of interest" description="Disordered" evidence="2">
    <location>
        <begin position="131"/>
        <end position="162"/>
    </location>
</feature>